<comment type="caution">
    <text evidence="1">The sequence shown here is derived from an EMBL/GenBank/DDBJ whole genome shotgun (WGS) entry which is preliminary data.</text>
</comment>
<dbReference type="Proteomes" id="UP001152795">
    <property type="component" value="Unassembled WGS sequence"/>
</dbReference>
<keyword evidence="2" id="KW-1185">Reference proteome</keyword>
<protein>
    <submittedName>
        <fullName evidence="1">Uncharacterized protein</fullName>
    </submittedName>
</protein>
<accession>A0A7D9HRB2</accession>
<reference evidence="1" key="1">
    <citation type="submission" date="2020-04" db="EMBL/GenBank/DDBJ databases">
        <authorList>
            <person name="Alioto T."/>
            <person name="Alioto T."/>
            <person name="Gomez Garrido J."/>
        </authorList>
    </citation>
    <scope>NUCLEOTIDE SEQUENCE</scope>
    <source>
        <strain evidence="1">A484AB</strain>
    </source>
</reference>
<evidence type="ECO:0000313" key="2">
    <source>
        <dbReference type="Proteomes" id="UP001152795"/>
    </source>
</evidence>
<sequence length="151" mass="17061">MELFKFMATEQFDPVQQPTHNAMGSENLVDGVYYANICEFVLSRKIGYSGNEIGSRPKQKSNGFIRGFVCNYLANHSDGQLLVELTENPSVVKFNDIGAISAIYCDYKEQSGRQLNRKLEKRIDNVKNILKLFEKQTITLEKIGSGNVCNK</sequence>
<evidence type="ECO:0000313" key="1">
    <source>
        <dbReference type="EMBL" id="CAB3988683.1"/>
    </source>
</evidence>
<organism evidence="1 2">
    <name type="scientific">Paramuricea clavata</name>
    <name type="common">Red gorgonian</name>
    <name type="synonym">Violescent sea-whip</name>
    <dbReference type="NCBI Taxonomy" id="317549"/>
    <lineage>
        <taxon>Eukaryota</taxon>
        <taxon>Metazoa</taxon>
        <taxon>Cnidaria</taxon>
        <taxon>Anthozoa</taxon>
        <taxon>Octocorallia</taxon>
        <taxon>Malacalcyonacea</taxon>
        <taxon>Plexauridae</taxon>
        <taxon>Paramuricea</taxon>
    </lineage>
</organism>
<proteinExistence type="predicted"/>
<gene>
    <name evidence="1" type="ORF">PACLA_8A020584</name>
</gene>
<dbReference type="AlphaFoldDB" id="A0A7D9HRB2"/>
<name>A0A7D9HRB2_PARCT</name>
<dbReference type="EMBL" id="CACRXK020001363">
    <property type="protein sequence ID" value="CAB3988683.1"/>
    <property type="molecule type" value="Genomic_DNA"/>
</dbReference>